<dbReference type="HOGENOM" id="CLU_2711517_0_0_1"/>
<dbReference type="Proteomes" id="UP000016930">
    <property type="component" value="Unassembled WGS sequence"/>
</dbReference>
<name>M2RAZ6_CERS8</name>
<protein>
    <submittedName>
        <fullName evidence="3">Uncharacterized protein</fullName>
    </submittedName>
</protein>
<feature type="non-terminal residue" evidence="3">
    <location>
        <position position="73"/>
    </location>
</feature>
<dbReference type="EMBL" id="KB445800">
    <property type="protein sequence ID" value="EMD35592.1"/>
    <property type="molecule type" value="Genomic_DNA"/>
</dbReference>
<evidence type="ECO:0000256" key="1">
    <source>
        <dbReference type="SAM" id="MobiDB-lite"/>
    </source>
</evidence>
<organism evidence="3 4">
    <name type="scientific">Ceriporiopsis subvermispora (strain B)</name>
    <name type="common">White-rot fungus</name>
    <name type="synonym">Gelatoporia subvermispora</name>
    <dbReference type="NCBI Taxonomy" id="914234"/>
    <lineage>
        <taxon>Eukaryota</taxon>
        <taxon>Fungi</taxon>
        <taxon>Dikarya</taxon>
        <taxon>Basidiomycota</taxon>
        <taxon>Agaricomycotina</taxon>
        <taxon>Agaricomycetes</taxon>
        <taxon>Polyporales</taxon>
        <taxon>Gelatoporiaceae</taxon>
        <taxon>Gelatoporia</taxon>
    </lineage>
</organism>
<evidence type="ECO:0000313" key="4">
    <source>
        <dbReference type="Proteomes" id="UP000016930"/>
    </source>
</evidence>
<accession>M2RAZ6</accession>
<feature type="transmembrane region" description="Helical" evidence="2">
    <location>
        <begin position="47"/>
        <end position="69"/>
    </location>
</feature>
<keyword evidence="2" id="KW-1133">Transmembrane helix</keyword>
<feature type="region of interest" description="Disordered" evidence="1">
    <location>
        <begin position="1"/>
        <end position="32"/>
    </location>
</feature>
<gene>
    <name evidence="3" type="ORF">CERSUDRAFT_36876</name>
</gene>
<dbReference type="OrthoDB" id="3270770at2759"/>
<keyword evidence="4" id="KW-1185">Reference proteome</keyword>
<reference evidence="3 4" key="1">
    <citation type="journal article" date="2012" name="Proc. Natl. Acad. Sci. U.S.A.">
        <title>Comparative genomics of Ceriporiopsis subvermispora and Phanerochaete chrysosporium provide insight into selective ligninolysis.</title>
        <authorList>
            <person name="Fernandez-Fueyo E."/>
            <person name="Ruiz-Duenas F.J."/>
            <person name="Ferreira P."/>
            <person name="Floudas D."/>
            <person name="Hibbett D.S."/>
            <person name="Canessa P."/>
            <person name="Larrondo L.F."/>
            <person name="James T.Y."/>
            <person name="Seelenfreund D."/>
            <person name="Lobos S."/>
            <person name="Polanco R."/>
            <person name="Tello M."/>
            <person name="Honda Y."/>
            <person name="Watanabe T."/>
            <person name="Watanabe T."/>
            <person name="Ryu J.S."/>
            <person name="Kubicek C.P."/>
            <person name="Schmoll M."/>
            <person name="Gaskell J."/>
            <person name="Hammel K.E."/>
            <person name="St John F.J."/>
            <person name="Vanden Wymelenberg A."/>
            <person name="Sabat G."/>
            <person name="Splinter BonDurant S."/>
            <person name="Syed K."/>
            <person name="Yadav J.S."/>
            <person name="Doddapaneni H."/>
            <person name="Subramanian V."/>
            <person name="Lavin J.L."/>
            <person name="Oguiza J.A."/>
            <person name="Perez G."/>
            <person name="Pisabarro A.G."/>
            <person name="Ramirez L."/>
            <person name="Santoyo F."/>
            <person name="Master E."/>
            <person name="Coutinho P.M."/>
            <person name="Henrissat B."/>
            <person name="Lombard V."/>
            <person name="Magnuson J.K."/>
            <person name="Kuees U."/>
            <person name="Hori C."/>
            <person name="Igarashi K."/>
            <person name="Samejima M."/>
            <person name="Held B.W."/>
            <person name="Barry K.W."/>
            <person name="LaButti K.M."/>
            <person name="Lapidus A."/>
            <person name="Lindquist E.A."/>
            <person name="Lucas S.M."/>
            <person name="Riley R."/>
            <person name="Salamov A.A."/>
            <person name="Hoffmeister D."/>
            <person name="Schwenk D."/>
            <person name="Hadar Y."/>
            <person name="Yarden O."/>
            <person name="de Vries R.P."/>
            <person name="Wiebenga A."/>
            <person name="Stenlid J."/>
            <person name="Eastwood D."/>
            <person name="Grigoriev I.V."/>
            <person name="Berka R.M."/>
            <person name="Blanchette R.A."/>
            <person name="Kersten P."/>
            <person name="Martinez A.T."/>
            <person name="Vicuna R."/>
            <person name="Cullen D."/>
        </authorList>
    </citation>
    <scope>NUCLEOTIDE SEQUENCE [LARGE SCALE GENOMIC DNA]</scope>
    <source>
        <strain evidence="3 4">B</strain>
    </source>
</reference>
<proteinExistence type="predicted"/>
<feature type="non-terminal residue" evidence="3">
    <location>
        <position position="1"/>
    </location>
</feature>
<feature type="compositionally biased region" description="Basic and acidic residues" evidence="1">
    <location>
        <begin position="20"/>
        <end position="32"/>
    </location>
</feature>
<sequence>AARAASQSMRDAAGVCPDPKQAEKLRRDADEFERADNERRAAMIHPFFAGLGVLLATSFVADGVVLYGAGKLV</sequence>
<evidence type="ECO:0000256" key="2">
    <source>
        <dbReference type="SAM" id="Phobius"/>
    </source>
</evidence>
<keyword evidence="2" id="KW-0812">Transmembrane</keyword>
<dbReference type="AlphaFoldDB" id="M2RAZ6"/>
<evidence type="ECO:0000313" key="3">
    <source>
        <dbReference type="EMBL" id="EMD35592.1"/>
    </source>
</evidence>
<keyword evidence="2" id="KW-0472">Membrane</keyword>